<reference evidence="4" key="2">
    <citation type="journal article" date="2020" name="Plant J.">
        <title>Transposons played a major role in the diversification between the closely related almond and peach genomes: results from the almond genome sequence.</title>
        <authorList>
            <person name="Alioto T."/>
            <person name="Alexiou K.G."/>
            <person name="Bardil A."/>
            <person name="Barteri F."/>
            <person name="Castanera R."/>
            <person name="Cruz F."/>
            <person name="Dhingra A."/>
            <person name="Duval H."/>
            <person name="Fernandez I Marti A."/>
            <person name="Frias L."/>
            <person name="Galan B."/>
            <person name="Garcia J.L."/>
            <person name="Howad W."/>
            <person name="Gomez-Garrido J."/>
            <person name="Gut M."/>
            <person name="Julca I."/>
            <person name="Morata J."/>
            <person name="Puigdomenech P."/>
            <person name="Ribeca P."/>
            <person name="Rubio Cabetas M.J."/>
            <person name="Vlasova A."/>
            <person name="Wirthensohn M."/>
            <person name="Garcia-Mas J."/>
            <person name="Gabaldon T."/>
            <person name="Casacuberta J.M."/>
            <person name="Arus P."/>
        </authorList>
    </citation>
    <scope>NUCLEOTIDE SEQUENCE [LARGE SCALE GENOMIC DNA]</scope>
    <source>
        <strain evidence="4">cv. Texas</strain>
    </source>
</reference>
<evidence type="ECO:0000313" key="2">
    <source>
        <dbReference type="EMBL" id="KAI5351840.1"/>
    </source>
</evidence>
<dbReference type="PANTHER" id="PTHR47290:SF4">
    <property type="entry name" value="RING FINGER PROTEIN"/>
    <property type="match status" value="1"/>
</dbReference>
<dbReference type="EMBL" id="CABIKO010000637">
    <property type="protein sequence ID" value="VVA38369.1"/>
    <property type="molecule type" value="Genomic_DNA"/>
</dbReference>
<dbReference type="PANTHER" id="PTHR47290">
    <property type="entry name" value="RING FINGER PROTEIN"/>
    <property type="match status" value="1"/>
</dbReference>
<proteinExistence type="predicted"/>
<dbReference type="Proteomes" id="UP001054821">
    <property type="component" value="Chromosome 1"/>
</dbReference>
<reference evidence="2 5" key="3">
    <citation type="journal article" date="2022" name="G3 (Bethesda)">
        <title>Whole-genome sequence and methylome profiling of the almond [Prunus dulcis (Mill.) D.A. Webb] cultivar 'Nonpareil'.</title>
        <authorList>
            <person name="D'Amico-Willman K.M."/>
            <person name="Ouma W.Z."/>
            <person name="Meulia T."/>
            <person name="Sideli G.M."/>
            <person name="Gradziel T.M."/>
            <person name="Fresnedo-Ramirez J."/>
        </authorList>
    </citation>
    <scope>NUCLEOTIDE SEQUENCE [LARGE SCALE GENOMIC DNA]</scope>
    <source>
        <strain evidence="2">Clone GOH B32 T37-40</strain>
    </source>
</reference>
<protein>
    <submittedName>
        <fullName evidence="3">PREDICTED: E3 ubiquitin</fullName>
    </submittedName>
</protein>
<feature type="region of interest" description="Disordered" evidence="1">
    <location>
        <begin position="89"/>
        <end position="147"/>
    </location>
</feature>
<dbReference type="Gene3D" id="3.10.20.90">
    <property type="entry name" value="Phosphatidylinositol 3-kinase Catalytic Subunit, Chain A, domain 1"/>
    <property type="match status" value="1"/>
</dbReference>
<dbReference type="Proteomes" id="UP000327085">
    <property type="component" value="Chromosome 1"/>
</dbReference>
<dbReference type="EMBL" id="JAJFAZ020000001">
    <property type="protein sequence ID" value="KAI5351840.1"/>
    <property type="molecule type" value="Genomic_DNA"/>
</dbReference>
<name>A0A5E4GES6_PRUDU</name>
<dbReference type="InterPro" id="IPR044171">
    <property type="entry name" value="LAX2-like"/>
</dbReference>
<dbReference type="AlphaFoldDB" id="A0A5E4GES6"/>
<reference evidence="3" key="1">
    <citation type="submission" date="2019-07" db="EMBL/GenBank/DDBJ databases">
        <authorList>
            <person name="Alioto T."/>
            <person name="Alioto T."/>
            <person name="Gomez Garrido J."/>
        </authorList>
    </citation>
    <scope>NUCLEOTIDE SEQUENCE</scope>
</reference>
<evidence type="ECO:0000313" key="4">
    <source>
        <dbReference type="Proteomes" id="UP000327085"/>
    </source>
</evidence>
<feature type="compositionally biased region" description="Polar residues" evidence="1">
    <location>
        <begin position="123"/>
        <end position="137"/>
    </location>
</feature>
<dbReference type="Gramene" id="VVA38369">
    <property type="protein sequence ID" value="VVA38369"/>
    <property type="gene ID" value="Prudul26B030202"/>
</dbReference>
<evidence type="ECO:0000313" key="3">
    <source>
        <dbReference type="EMBL" id="VVA38369.1"/>
    </source>
</evidence>
<gene>
    <name evidence="3" type="ORF">ALMOND_2B030202</name>
    <name evidence="2" type="ORF">L3X38_004731</name>
</gene>
<evidence type="ECO:0000256" key="1">
    <source>
        <dbReference type="SAM" id="MobiDB-lite"/>
    </source>
</evidence>
<feature type="compositionally biased region" description="Polar residues" evidence="1">
    <location>
        <begin position="96"/>
        <end position="107"/>
    </location>
</feature>
<keyword evidence="5" id="KW-1185">Reference proteome</keyword>
<dbReference type="OMA" id="HIWSTTN"/>
<sequence length="419" mass="46710">MTMVPAAHQNLSKQHHRYLYSGYGGCGANYNTAEDQSFGLMSTTSQVEEGYEYNYYCCNNNSSNNNNNINSIVTESDHLHHHLVAIDPMAEDESRTNSVNEAGSSSKDAPDDRDNEGWLQLTIGGSNNHQPAATVDQTPRGLRDTLSGPGLIELDLLPPGHDAALSSSIRQVRSMSSMQHHHMPPMFLVPPEIRPLSSSSSARLPFHSNFSTSATSLYFQHPGPGMSSSSSSLFPHHEGNWQFRPTVPHNNIGMASTSSSSYSTSSFTQLGSPYFPRPLHHQYHHDMNVAGPSLDFRVVDPPRRPQSGIWFMLQASQNQEKEPFLPQIPKSYLRIKDRRMTIRLIKKYLVNKLRLDSESEVEITCRGQQLLPFLTLQHVRDNIWSLRDAPALLPDSSTTATDHVMVLHYARTASTSASN</sequence>
<dbReference type="InParanoid" id="A0A5E4GES6"/>
<organism evidence="3 4">
    <name type="scientific">Prunus dulcis</name>
    <name type="common">Almond</name>
    <name type="synonym">Amygdalus dulcis</name>
    <dbReference type="NCBI Taxonomy" id="3755"/>
    <lineage>
        <taxon>Eukaryota</taxon>
        <taxon>Viridiplantae</taxon>
        <taxon>Streptophyta</taxon>
        <taxon>Embryophyta</taxon>
        <taxon>Tracheophyta</taxon>
        <taxon>Spermatophyta</taxon>
        <taxon>Magnoliopsida</taxon>
        <taxon>eudicotyledons</taxon>
        <taxon>Gunneridae</taxon>
        <taxon>Pentapetalae</taxon>
        <taxon>rosids</taxon>
        <taxon>fabids</taxon>
        <taxon>Rosales</taxon>
        <taxon>Rosaceae</taxon>
        <taxon>Amygdaloideae</taxon>
        <taxon>Amygdaleae</taxon>
        <taxon>Prunus</taxon>
    </lineage>
</organism>
<evidence type="ECO:0000313" key="5">
    <source>
        <dbReference type="Proteomes" id="UP001054821"/>
    </source>
</evidence>
<accession>A0A5E4GES6</accession>